<dbReference type="Proteomes" id="UP000034471">
    <property type="component" value="Unassembled WGS sequence"/>
</dbReference>
<proteinExistence type="predicted"/>
<dbReference type="AlphaFoldDB" id="A0A0G0H9E9"/>
<reference evidence="2 3" key="1">
    <citation type="journal article" date="2015" name="Nature">
        <title>rRNA introns, odd ribosomes, and small enigmatic genomes across a large radiation of phyla.</title>
        <authorList>
            <person name="Brown C.T."/>
            <person name="Hug L.A."/>
            <person name="Thomas B.C."/>
            <person name="Sharon I."/>
            <person name="Castelle C.J."/>
            <person name="Singh A."/>
            <person name="Wilkins M.J."/>
            <person name="Williams K.H."/>
            <person name="Banfield J.F."/>
        </authorList>
    </citation>
    <scope>NUCLEOTIDE SEQUENCE [LARGE SCALE GENOMIC DNA]</scope>
</reference>
<evidence type="ECO:0000256" key="1">
    <source>
        <dbReference type="SAM" id="Phobius"/>
    </source>
</evidence>
<keyword evidence="1" id="KW-0472">Membrane</keyword>
<keyword evidence="1" id="KW-1133">Transmembrane helix</keyword>
<feature type="transmembrane region" description="Helical" evidence="1">
    <location>
        <begin position="12"/>
        <end position="34"/>
    </location>
</feature>
<protein>
    <submittedName>
        <fullName evidence="2">Uncharacterized protein</fullName>
    </submittedName>
</protein>
<keyword evidence="1" id="KW-0812">Transmembrane</keyword>
<dbReference type="InterPro" id="IPR045584">
    <property type="entry name" value="Pilin-like"/>
</dbReference>
<dbReference type="NCBIfam" id="TIGR02532">
    <property type="entry name" value="IV_pilin_GFxxxE"/>
    <property type="match status" value="1"/>
</dbReference>
<dbReference type="InterPro" id="IPR012902">
    <property type="entry name" value="N_methyl_site"/>
</dbReference>
<name>A0A0G0H9E9_9BACT</name>
<evidence type="ECO:0000313" key="3">
    <source>
        <dbReference type="Proteomes" id="UP000034471"/>
    </source>
</evidence>
<dbReference type="Pfam" id="PF07963">
    <property type="entry name" value="N_methyl"/>
    <property type="match status" value="1"/>
</dbReference>
<organism evidence="2 3">
    <name type="scientific">Candidatus Roizmanbacteria bacterium GW2011_GWA2_37_7</name>
    <dbReference type="NCBI Taxonomy" id="1618481"/>
    <lineage>
        <taxon>Bacteria</taxon>
        <taxon>Candidatus Roizmaniibacteriota</taxon>
    </lineage>
</organism>
<gene>
    <name evidence="2" type="ORF">US54_C0004G0016</name>
</gene>
<sequence length="170" mass="18927">MRKNINNQNGFSLVELIVVISIIAVFVGISVNVYRNSVNERRFQEDIELVTSIVHQTRGRAMARDISPDSGAFQCRINFESYNLLIDPGTNSITQEIQCNGMVINLDSHVLEYSTITFPGALTRLRFVYPVNLGINSSQTISLRNETIGRCVDIDVPANGAVVINNQYSC</sequence>
<dbReference type="SUPFAM" id="SSF54523">
    <property type="entry name" value="Pili subunits"/>
    <property type="match status" value="1"/>
</dbReference>
<accession>A0A0G0H9E9</accession>
<evidence type="ECO:0000313" key="2">
    <source>
        <dbReference type="EMBL" id="KKQ38757.1"/>
    </source>
</evidence>
<dbReference type="Gene3D" id="3.30.700.10">
    <property type="entry name" value="Glycoprotein, Type 4 Pilin"/>
    <property type="match status" value="1"/>
</dbReference>
<dbReference type="EMBL" id="LBTJ01000004">
    <property type="protein sequence ID" value="KKQ38757.1"/>
    <property type="molecule type" value="Genomic_DNA"/>
</dbReference>
<comment type="caution">
    <text evidence="2">The sequence shown here is derived from an EMBL/GenBank/DDBJ whole genome shotgun (WGS) entry which is preliminary data.</text>
</comment>
<dbReference type="STRING" id="1618481.US54_C0004G0016"/>